<sequence length="92" mass="11088">MRNTLYNTPLKDDFKKLCLSPTPKDLCSRLALRMRQRQVDIDLQHIDRDAHFYWLHKLFWCNDKLNRIQEDSSIGQSNHNRISADIFIRVMK</sequence>
<organism evidence="1 2">
    <name type="scientific">Cirrhinus molitorella</name>
    <name type="common">mud carp</name>
    <dbReference type="NCBI Taxonomy" id="172907"/>
    <lineage>
        <taxon>Eukaryota</taxon>
        <taxon>Metazoa</taxon>
        <taxon>Chordata</taxon>
        <taxon>Craniata</taxon>
        <taxon>Vertebrata</taxon>
        <taxon>Euteleostomi</taxon>
        <taxon>Actinopterygii</taxon>
        <taxon>Neopterygii</taxon>
        <taxon>Teleostei</taxon>
        <taxon>Ostariophysi</taxon>
        <taxon>Cypriniformes</taxon>
        <taxon>Cyprinidae</taxon>
        <taxon>Labeoninae</taxon>
        <taxon>Labeonini</taxon>
        <taxon>Cirrhinus</taxon>
    </lineage>
</organism>
<keyword evidence="2" id="KW-1185">Reference proteome</keyword>
<comment type="caution">
    <text evidence="1">The sequence shown here is derived from an EMBL/GenBank/DDBJ whole genome shotgun (WGS) entry which is preliminary data.</text>
</comment>
<dbReference type="Proteomes" id="UP001558613">
    <property type="component" value="Unassembled WGS sequence"/>
</dbReference>
<protein>
    <submittedName>
        <fullName evidence="1">Uncharacterized protein</fullName>
    </submittedName>
</protein>
<accession>A0ABR3LSZ4</accession>
<proteinExistence type="predicted"/>
<dbReference type="EMBL" id="JAYMGO010000019">
    <property type="protein sequence ID" value="KAL1256027.1"/>
    <property type="molecule type" value="Genomic_DNA"/>
</dbReference>
<name>A0ABR3LSZ4_9TELE</name>
<reference evidence="1 2" key="1">
    <citation type="submission" date="2023-09" db="EMBL/GenBank/DDBJ databases">
        <authorList>
            <person name="Wang M."/>
        </authorList>
    </citation>
    <scope>NUCLEOTIDE SEQUENCE [LARGE SCALE GENOMIC DNA]</scope>
    <source>
        <strain evidence="1">GT-2023</strain>
        <tissue evidence="1">Liver</tissue>
    </source>
</reference>
<evidence type="ECO:0000313" key="1">
    <source>
        <dbReference type="EMBL" id="KAL1256027.1"/>
    </source>
</evidence>
<evidence type="ECO:0000313" key="2">
    <source>
        <dbReference type="Proteomes" id="UP001558613"/>
    </source>
</evidence>
<gene>
    <name evidence="1" type="ORF">QQF64_014088</name>
</gene>